<dbReference type="GO" id="GO:0005524">
    <property type="term" value="F:ATP binding"/>
    <property type="evidence" value="ECO:0007669"/>
    <property type="project" value="UniProtKB-KW"/>
</dbReference>
<dbReference type="PANTHER" id="PTHR43294">
    <property type="entry name" value="SODIUM/POTASSIUM-TRANSPORTING ATPASE SUBUNIT ALPHA"/>
    <property type="match status" value="1"/>
</dbReference>
<evidence type="ECO:0000256" key="4">
    <source>
        <dbReference type="ARBA" id="ARBA00022448"/>
    </source>
</evidence>
<dbReference type="InterPro" id="IPR050510">
    <property type="entry name" value="Cation_transp_ATPase_P-type"/>
</dbReference>
<dbReference type="InterPro" id="IPR044492">
    <property type="entry name" value="P_typ_ATPase_HD_dom"/>
</dbReference>
<evidence type="ECO:0000256" key="6">
    <source>
        <dbReference type="ARBA" id="ARBA00022553"/>
    </source>
</evidence>
<feature type="transmembrane region" description="Helical" evidence="18">
    <location>
        <begin position="687"/>
        <end position="707"/>
    </location>
</feature>
<name>A0A9Q4AYZ6_SALAG</name>
<feature type="transmembrane region" description="Helical" evidence="18">
    <location>
        <begin position="88"/>
        <end position="104"/>
    </location>
</feature>
<dbReference type="SFLD" id="SFLDG00002">
    <property type="entry name" value="C1.7:_P-type_atpase_like"/>
    <property type="match status" value="1"/>
</dbReference>
<evidence type="ECO:0000256" key="7">
    <source>
        <dbReference type="ARBA" id="ARBA00022568"/>
    </source>
</evidence>
<comment type="caution">
    <text evidence="20">The sequence shown here is derived from an EMBL/GenBank/DDBJ whole genome shotgun (WGS) entry which is preliminary data.</text>
</comment>
<dbReference type="EC" id="7.2.2.10" evidence="3"/>
<evidence type="ECO:0000256" key="17">
    <source>
        <dbReference type="ARBA" id="ARBA00048694"/>
    </source>
</evidence>
<evidence type="ECO:0000256" key="1">
    <source>
        <dbReference type="ARBA" id="ARBA00004651"/>
    </source>
</evidence>
<dbReference type="GO" id="GO:1902600">
    <property type="term" value="P:proton transmembrane transport"/>
    <property type="evidence" value="ECO:0007669"/>
    <property type="project" value="TreeGrafter"/>
</dbReference>
<evidence type="ECO:0000256" key="5">
    <source>
        <dbReference type="ARBA" id="ARBA00022475"/>
    </source>
</evidence>
<dbReference type="GO" id="GO:0046872">
    <property type="term" value="F:metal ion binding"/>
    <property type="evidence" value="ECO:0007669"/>
    <property type="project" value="UniProtKB-KW"/>
</dbReference>
<dbReference type="InterPro" id="IPR036412">
    <property type="entry name" value="HAD-like_sf"/>
</dbReference>
<dbReference type="FunFam" id="2.70.150.10:FF:000016">
    <property type="entry name" value="Calcium-transporting P-type ATPase putative"/>
    <property type="match status" value="1"/>
</dbReference>
<feature type="transmembrane region" description="Helical" evidence="18">
    <location>
        <begin position="790"/>
        <end position="808"/>
    </location>
</feature>
<dbReference type="SUPFAM" id="SSF81665">
    <property type="entry name" value="Calcium ATPase, transmembrane domain M"/>
    <property type="match status" value="1"/>
</dbReference>
<dbReference type="GO" id="GO:0005886">
    <property type="term" value="C:plasma membrane"/>
    <property type="evidence" value="ECO:0007669"/>
    <property type="project" value="UniProtKB-SubCell"/>
</dbReference>
<dbReference type="SFLD" id="SFLDS00003">
    <property type="entry name" value="Haloacid_Dehalogenase"/>
    <property type="match status" value="1"/>
</dbReference>
<evidence type="ECO:0000256" key="9">
    <source>
        <dbReference type="ARBA" id="ARBA00022723"/>
    </source>
</evidence>
<evidence type="ECO:0000256" key="11">
    <source>
        <dbReference type="ARBA" id="ARBA00022837"/>
    </source>
</evidence>
<dbReference type="PROSITE" id="PS00154">
    <property type="entry name" value="ATPASE_E1_E2"/>
    <property type="match status" value="1"/>
</dbReference>
<dbReference type="GO" id="GO:1990573">
    <property type="term" value="P:potassium ion import across plasma membrane"/>
    <property type="evidence" value="ECO:0007669"/>
    <property type="project" value="TreeGrafter"/>
</dbReference>
<dbReference type="PANTHER" id="PTHR43294:SF21">
    <property type="entry name" value="CATION TRANSPORTING ATPASE"/>
    <property type="match status" value="1"/>
</dbReference>
<keyword evidence="4" id="KW-0813">Transport</keyword>
<keyword evidence="16 18" id="KW-0472">Membrane</keyword>
<feature type="transmembrane region" description="Helical" evidence="18">
    <location>
        <begin position="252"/>
        <end position="270"/>
    </location>
</feature>
<dbReference type="SUPFAM" id="SSF56784">
    <property type="entry name" value="HAD-like"/>
    <property type="match status" value="1"/>
</dbReference>
<evidence type="ECO:0000256" key="16">
    <source>
        <dbReference type="ARBA" id="ARBA00023136"/>
    </source>
</evidence>
<evidence type="ECO:0000313" key="20">
    <source>
        <dbReference type="EMBL" id="MCR6095005.1"/>
    </source>
</evidence>
<dbReference type="CDD" id="cd02080">
    <property type="entry name" value="P-type_ATPase_cation"/>
    <property type="match status" value="1"/>
</dbReference>
<keyword evidence="8 18" id="KW-0812">Transmembrane</keyword>
<dbReference type="GO" id="GO:0016887">
    <property type="term" value="F:ATP hydrolysis activity"/>
    <property type="evidence" value="ECO:0007669"/>
    <property type="project" value="InterPro"/>
</dbReference>
<feature type="transmembrane region" description="Helical" evidence="18">
    <location>
        <begin position="282"/>
        <end position="304"/>
    </location>
</feature>
<dbReference type="SMART" id="SM00831">
    <property type="entry name" value="Cation_ATPase_N"/>
    <property type="match status" value="1"/>
</dbReference>
<comment type="subcellular location">
    <subcellularLocation>
        <location evidence="1">Cell membrane</location>
        <topology evidence="1">Multi-pass membrane protein</topology>
    </subcellularLocation>
</comment>
<dbReference type="PRINTS" id="PR00119">
    <property type="entry name" value="CATATPASE"/>
</dbReference>
<dbReference type="FunFam" id="3.40.50.1000:FF:000001">
    <property type="entry name" value="Phospholipid-transporting ATPase IC"/>
    <property type="match status" value="1"/>
</dbReference>
<feature type="transmembrane region" description="Helical" evidence="18">
    <location>
        <begin position="759"/>
        <end position="778"/>
    </location>
</feature>
<evidence type="ECO:0000256" key="12">
    <source>
        <dbReference type="ARBA" id="ARBA00022840"/>
    </source>
</evidence>
<dbReference type="RefSeq" id="WP_257819631.1">
    <property type="nucleotide sequence ID" value="NZ_JABXYM010000001.1"/>
</dbReference>
<dbReference type="Gene3D" id="2.70.150.10">
    <property type="entry name" value="Calcium-transporting ATPase, cytoplasmic transduction domain A"/>
    <property type="match status" value="1"/>
</dbReference>
<evidence type="ECO:0000259" key="19">
    <source>
        <dbReference type="SMART" id="SM00831"/>
    </source>
</evidence>
<feature type="transmembrane region" description="Helical" evidence="18">
    <location>
        <begin position="859"/>
        <end position="878"/>
    </location>
</feature>
<feature type="transmembrane region" description="Helical" evidence="18">
    <location>
        <begin position="828"/>
        <end position="847"/>
    </location>
</feature>
<evidence type="ECO:0000256" key="13">
    <source>
        <dbReference type="ARBA" id="ARBA00022967"/>
    </source>
</evidence>
<dbReference type="InterPro" id="IPR018303">
    <property type="entry name" value="ATPase_P-typ_P_site"/>
</dbReference>
<accession>A0A9Q4AYZ6</accession>
<dbReference type="AlphaFoldDB" id="A0A9Q4AYZ6"/>
<keyword evidence="15" id="KW-0406">Ion transport</keyword>
<dbReference type="InterPro" id="IPR023299">
    <property type="entry name" value="ATPase_P-typ_cyto_dom_N"/>
</dbReference>
<dbReference type="Pfam" id="PF00689">
    <property type="entry name" value="Cation_ATPase_C"/>
    <property type="match status" value="1"/>
</dbReference>
<feature type="transmembrane region" description="Helical" evidence="18">
    <location>
        <begin position="719"/>
        <end position="738"/>
    </location>
</feature>
<keyword evidence="13" id="KW-1278">Translocase</keyword>
<dbReference type="NCBIfam" id="TIGR01494">
    <property type="entry name" value="ATPase_P-type"/>
    <property type="match status" value="2"/>
</dbReference>
<dbReference type="SFLD" id="SFLDF00027">
    <property type="entry name" value="p-type_atpase"/>
    <property type="match status" value="1"/>
</dbReference>
<gene>
    <name evidence="20" type="ORF">HXA33_00395</name>
</gene>
<evidence type="ECO:0000256" key="10">
    <source>
        <dbReference type="ARBA" id="ARBA00022741"/>
    </source>
</evidence>
<dbReference type="InterPro" id="IPR004014">
    <property type="entry name" value="ATPase_P-typ_cation-transptr_N"/>
</dbReference>
<dbReference type="InterPro" id="IPR023214">
    <property type="entry name" value="HAD_sf"/>
</dbReference>
<keyword evidence="12" id="KW-0067">ATP-binding</keyword>
<organism evidence="20 21">
    <name type="scientific">Salipaludibacillus agaradhaerens</name>
    <name type="common">Bacillus agaradhaerens</name>
    <dbReference type="NCBI Taxonomy" id="76935"/>
    <lineage>
        <taxon>Bacteria</taxon>
        <taxon>Bacillati</taxon>
        <taxon>Bacillota</taxon>
        <taxon>Bacilli</taxon>
        <taxon>Bacillales</taxon>
        <taxon>Bacillaceae</taxon>
    </lineage>
</organism>
<dbReference type="Gene3D" id="1.20.1110.10">
    <property type="entry name" value="Calcium-transporting ATPase, transmembrane domain"/>
    <property type="match status" value="1"/>
</dbReference>
<keyword evidence="6" id="KW-0597">Phosphoprotein</keyword>
<dbReference type="InterPro" id="IPR001757">
    <property type="entry name" value="P_typ_ATPase"/>
</dbReference>
<comment type="catalytic activity">
    <reaction evidence="17">
        <text>Ca(2+)(in) + ATP + H2O = Ca(2+)(out) + ADP + phosphate + H(+)</text>
        <dbReference type="Rhea" id="RHEA:18105"/>
        <dbReference type="ChEBI" id="CHEBI:15377"/>
        <dbReference type="ChEBI" id="CHEBI:15378"/>
        <dbReference type="ChEBI" id="CHEBI:29108"/>
        <dbReference type="ChEBI" id="CHEBI:30616"/>
        <dbReference type="ChEBI" id="CHEBI:43474"/>
        <dbReference type="ChEBI" id="CHEBI:456216"/>
        <dbReference type="EC" id="7.2.2.10"/>
    </reaction>
</comment>
<feature type="domain" description="Cation-transporting P-type ATPase N-terminal" evidence="19">
    <location>
        <begin position="10"/>
        <end position="84"/>
    </location>
</feature>
<dbReference type="EMBL" id="JABXYM010000001">
    <property type="protein sequence ID" value="MCR6095005.1"/>
    <property type="molecule type" value="Genomic_DNA"/>
</dbReference>
<dbReference type="Pfam" id="PF00690">
    <property type="entry name" value="Cation_ATPase_N"/>
    <property type="match status" value="1"/>
</dbReference>
<comment type="similarity">
    <text evidence="2">Belongs to the cation transport ATPase (P-type) (TC 3.A.3) family. Type IIA subfamily.</text>
</comment>
<dbReference type="Gene3D" id="3.40.1110.10">
    <property type="entry name" value="Calcium-transporting ATPase, cytoplasmic domain N"/>
    <property type="match status" value="1"/>
</dbReference>
<dbReference type="SUPFAM" id="SSF81660">
    <property type="entry name" value="Metal cation-transporting ATPase, ATP-binding domain N"/>
    <property type="match status" value="1"/>
</dbReference>
<keyword evidence="14 18" id="KW-1133">Transmembrane helix</keyword>
<dbReference type="Pfam" id="PF00122">
    <property type="entry name" value="E1-E2_ATPase"/>
    <property type="match status" value="1"/>
</dbReference>
<keyword evidence="9" id="KW-0479">Metal-binding</keyword>
<dbReference type="InterPro" id="IPR006068">
    <property type="entry name" value="ATPase_P-typ_cation-transptr_C"/>
</dbReference>
<keyword evidence="5" id="KW-1003">Cell membrane</keyword>
<dbReference type="GO" id="GO:0006883">
    <property type="term" value="P:intracellular sodium ion homeostasis"/>
    <property type="evidence" value="ECO:0007669"/>
    <property type="project" value="TreeGrafter"/>
</dbReference>
<evidence type="ECO:0000313" key="21">
    <source>
        <dbReference type="Proteomes" id="UP001057753"/>
    </source>
</evidence>
<evidence type="ECO:0000256" key="2">
    <source>
        <dbReference type="ARBA" id="ARBA00005675"/>
    </source>
</evidence>
<dbReference type="Pfam" id="PF13246">
    <property type="entry name" value="Cation_ATPase"/>
    <property type="match status" value="1"/>
</dbReference>
<sequence length="892" mass="98027">MGVENKLDRSWHNIDPDEVLTSFETDDKNGLTSDMVSERLNKYGENALPEKQSENRFIKFLKHFNDVLIYVLLVAAFVTGFLGHYIDTIVIVLVAVINAVIGYFQESKAEKALEGIKNMLSLEANVLRDGEKQIIHADELVPGDIVYLNSGDKVPADLRLLSANQLKTEEAALTGESTSTEKSIDTLDEETVLGDRLNMAFSGTAVTSGSGQGVVIATGTHTEIGKINESINEVEELKTPLMKQTDRFGKTVAVFILAASGLIYLFGIYLRDYGAAELLLSIIGLAVAAIPEGLPAIISIILALGVQTMANRKAIVRNLPSVETLGAVSVICSDKTGTLTKNEMTVTSVSTIEHDYKVTGTGYAPEGEIKQHDQEVDVNDHPALRELLMVMKTCNTASLKQEDGSWYVVGEPTEGCLLTLAEKADNHIPRGDILSTIPFDSDYKYMAVLTENDEGKYIYIKGAPDRLFQMAEASDDNFDRDIWEEKVKARTTKGERVLSAAYKKVSDNVTKIHHEDLDEGVIFLGLTGIIDPPREEAIKAIEECAKAGINVKMITGDHKDTALAIGEKMGIGDGEKGLEGKEIDAMSDEELSEAIMTYDVFARTSPDNKLRIVKALQNHDKIAAMTGDGVNDAPALKRADIGVAMGIKGTEVAKESSQMILTDDNFETIVGAVEEGRRVYANLKKTILFILPTNGAQSFLIMASILLGTMMPLTPIQILWVNMVIAITVSLALAFEPVEAGAMRRPPRPVKTPLLTSYYIFRIIFVSLLIGGGTLLLNVELLSRGIDNNMINSVLLHTIVMMQMFHLFNCRNELSIAFDKNFFKNKVAFLVSGVLILLQLALLYLPFMNVAFGTQPLDIIYWIVPILMGMTVFVIIEIEKAITRYLLQKRDE</sequence>
<dbReference type="InterPro" id="IPR008250">
    <property type="entry name" value="ATPase_P-typ_transduc_dom_A_sf"/>
</dbReference>
<dbReference type="Gene3D" id="3.40.50.1000">
    <property type="entry name" value="HAD superfamily/HAD-like"/>
    <property type="match status" value="1"/>
</dbReference>
<keyword evidence="11" id="KW-0106">Calcium</keyword>
<protein>
    <recommendedName>
        <fullName evidence="3">P-type Ca(2+) transporter</fullName>
        <ecNumber evidence="3">7.2.2.10</ecNumber>
    </recommendedName>
</protein>
<evidence type="ECO:0000256" key="14">
    <source>
        <dbReference type="ARBA" id="ARBA00022989"/>
    </source>
</evidence>
<proteinExistence type="inferred from homology"/>
<dbReference type="GO" id="GO:0005388">
    <property type="term" value="F:P-type calcium transporter activity"/>
    <property type="evidence" value="ECO:0007669"/>
    <property type="project" value="UniProtKB-EC"/>
</dbReference>
<dbReference type="Proteomes" id="UP001057753">
    <property type="component" value="Unassembled WGS sequence"/>
</dbReference>
<reference evidence="20" key="1">
    <citation type="submission" date="2020-06" db="EMBL/GenBank/DDBJ databases">
        <title>Insight into the genomes of haloalkaliphilic bacilli from Kenyan soda lakes.</title>
        <authorList>
            <person name="Mwirichia R."/>
            <person name="Villamizar G.C."/>
            <person name="Poehlein A."/>
            <person name="Mugweru J."/>
            <person name="Kipnyargis A."/>
            <person name="Kiplimo D."/>
            <person name="Orwa P."/>
            <person name="Daniel R."/>
        </authorList>
    </citation>
    <scope>NUCLEOTIDE SEQUENCE</scope>
    <source>
        <strain evidence="20">B1096_S55</strain>
    </source>
</reference>
<evidence type="ECO:0000256" key="8">
    <source>
        <dbReference type="ARBA" id="ARBA00022692"/>
    </source>
</evidence>
<dbReference type="GO" id="GO:0036376">
    <property type="term" value="P:sodium ion export across plasma membrane"/>
    <property type="evidence" value="ECO:0007669"/>
    <property type="project" value="TreeGrafter"/>
</dbReference>
<dbReference type="SUPFAM" id="SSF81653">
    <property type="entry name" value="Calcium ATPase, transduction domain A"/>
    <property type="match status" value="1"/>
</dbReference>
<dbReference type="GO" id="GO:0030007">
    <property type="term" value="P:intracellular potassium ion homeostasis"/>
    <property type="evidence" value="ECO:0007669"/>
    <property type="project" value="TreeGrafter"/>
</dbReference>
<evidence type="ECO:0000256" key="18">
    <source>
        <dbReference type="SAM" id="Phobius"/>
    </source>
</evidence>
<dbReference type="GO" id="GO:0005391">
    <property type="term" value="F:P-type sodium:potassium-exchanging transporter activity"/>
    <property type="evidence" value="ECO:0007669"/>
    <property type="project" value="TreeGrafter"/>
</dbReference>
<dbReference type="InterPro" id="IPR023298">
    <property type="entry name" value="ATPase_P-typ_TM_dom_sf"/>
</dbReference>
<evidence type="ECO:0000256" key="15">
    <source>
        <dbReference type="ARBA" id="ARBA00023065"/>
    </source>
</evidence>
<keyword evidence="7" id="KW-0109">Calcium transport</keyword>
<dbReference type="InterPro" id="IPR059000">
    <property type="entry name" value="ATPase_P-type_domA"/>
</dbReference>
<dbReference type="PRINTS" id="PR00120">
    <property type="entry name" value="HATPASE"/>
</dbReference>
<keyword evidence="21" id="KW-1185">Reference proteome</keyword>
<evidence type="ECO:0000256" key="3">
    <source>
        <dbReference type="ARBA" id="ARBA00012790"/>
    </source>
</evidence>
<dbReference type="FunFam" id="3.40.50.1000:FF:000028">
    <property type="entry name" value="Calcium-transporting P-type ATPase, putative"/>
    <property type="match status" value="1"/>
</dbReference>
<keyword evidence="10" id="KW-0547">Nucleotide-binding</keyword>
<feature type="transmembrane region" description="Helical" evidence="18">
    <location>
        <begin position="64"/>
        <end position="82"/>
    </location>
</feature>